<reference evidence="3" key="1">
    <citation type="submission" date="2016-03" db="EMBL/GenBank/DDBJ databases">
        <authorList>
            <person name="Ploux O."/>
        </authorList>
    </citation>
    <scope>NUCLEOTIDE SEQUENCE [LARGE SCALE GENOMIC DNA]</scope>
</reference>
<dbReference type="Proteomes" id="UP000204112">
    <property type="component" value="Segment"/>
</dbReference>
<protein>
    <submittedName>
        <fullName evidence="2">Uncharacterized protein</fullName>
    </submittedName>
</protein>
<evidence type="ECO:0000313" key="3">
    <source>
        <dbReference type="Proteomes" id="UP000204112"/>
    </source>
</evidence>
<name>A0A160DHB1_9CAUD</name>
<dbReference type="RefSeq" id="YP_009274339.1">
    <property type="nucleotide sequence ID" value="NC_030915.1"/>
</dbReference>
<dbReference type="EMBL" id="KU998253">
    <property type="protein sequence ID" value="ANA87458.1"/>
    <property type="molecule type" value="Genomic_DNA"/>
</dbReference>
<accession>A0A160DHB1</accession>
<organism evidence="2 3">
    <name type="scientific">Gordonia phage Orchid</name>
    <dbReference type="NCBI Taxonomy" id="1838075"/>
    <lineage>
        <taxon>Viruses</taxon>
        <taxon>Duplodnaviria</taxon>
        <taxon>Heunggongvirae</taxon>
        <taxon>Uroviricota</taxon>
        <taxon>Caudoviricetes</taxon>
        <taxon>Orchidvirus</taxon>
        <taxon>Orchidvirus orchid</taxon>
    </lineage>
</organism>
<proteinExistence type="predicted"/>
<feature type="region of interest" description="Disordered" evidence="1">
    <location>
        <begin position="77"/>
        <end position="101"/>
    </location>
</feature>
<feature type="compositionally biased region" description="Basic residues" evidence="1">
    <location>
        <begin position="92"/>
        <end position="101"/>
    </location>
</feature>
<evidence type="ECO:0000313" key="2">
    <source>
        <dbReference type="EMBL" id="ANA87458.1"/>
    </source>
</evidence>
<keyword evidence="3" id="KW-1185">Reference proteome</keyword>
<sequence length="101" mass="11552">MATKYQVNLVKRSQTNTGRTMGYHEKLNRCLGIDPERGRRADNYEKRPRHSFAIMGNDRELTPNIVEFEGMLDSIGTNGELLGDEPYSDNGKHRRPAWNAS</sequence>
<dbReference type="OrthoDB" id="40821at10239"/>
<evidence type="ECO:0000256" key="1">
    <source>
        <dbReference type="SAM" id="MobiDB-lite"/>
    </source>
</evidence>
<dbReference type="GeneID" id="28800457"/>
<gene>
    <name evidence="2" type="primary">114</name>
    <name evidence="2" type="ORF">PBI_ORCHID_114</name>
</gene>
<dbReference type="KEGG" id="vg:28800457"/>